<dbReference type="Gene3D" id="3.90.75.20">
    <property type="match status" value="1"/>
</dbReference>
<dbReference type="EMBL" id="OY979411">
    <property type="protein sequence ID" value="CAK6604213.1"/>
    <property type="molecule type" value="Genomic_DNA"/>
</dbReference>
<evidence type="ECO:0000313" key="2">
    <source>
        <dbReference type="EMBL" id="CAK6604213.1"/>
    </source>
</evidence>
<name>A0AAV1MIT5_9CAUD</name>
<gene>
    <name evidence="2" type="ORF">K1PH164C1_LOCUS9</name>
</gene>
<dbReference type="Proteomes" id="UP001497561">
    <property type="component" value="Chromosome"/>
</dbReference>
<feature type="domain" description="HNH nuclease" evidence="1">
    <location>
        <begin position="43"/>
        <end position="91"/>
    </location>
</feature>
<keyword evidence="2" id="KW-0378">Hydrolase</keyword>
<keyword evidence="3" id="KW-1185">Reference proteome</keyword>
<evidence type="ECO:0000259" key="1">
    <source>
        <dbReference type="SMART" id="SM00507"/>
    </source>
</evidence>
<sequence>MDMSMNIKYDTTSPSCLVWLKGRRAGAVAGTKKAKGYWEVQVCGRKLRAHRLIWEMHNGPIPEGYVVDHINQDPSDNRLENLRLATLSENNCNARRAEREHPRGVYYTGTCWRGEFWKDGKRYMKKHSSYEVICKWVQEKRLEHHKDFSPAQMYI</sequence>
<protein>
    <submittedName>
        <fullName evidence="2">HNH endonuclease</fullName>
    </submittedName>
</protein>
<dbReference type="SMART" id="SM00507">
    <property type="entry name" value="HNHc"/>
    <property type="match status" value="1"/>
</dbReference>
<dbReference type="InterPro" id="IPR044925">
    <property type="entry name" value="His-Me_finger_sf"/>
</dbReference>
<reference evidence="2 3" key="1">
    <citation type="submission" date="2023-10" db="EMBL/GenBank/DDBJ databases">
        <authorList>
            <person name="Robby Concha-Eloko"/>
            <person name="Pilar Barberan- Martinez"/>
            <person name="Rafael Sanjuan"/>
            <person name="Pilar Domingo-Calap"/>
        </authorList>
    </citation>
    <scope>NUCLEOTIDE SEQUENCE [LARGE SCALE GENOMIC DNA]</scope>
</reference>
<keyword evidence="2" id="KW-0540">Nuclease</keyword>
<organism evidence="2 3">
    <name type="scientific">Klebsiella phage vB_Kpn_K1PH164C1</name>
    <dbReference type="NCBI Taxonomy" id="3071616"/>
    <lineage>
        <taxon>Viruses</taxon>
        <taxon>Duplodnaviria</taxon>
        <taxon>Heunggongvirae</taxon>
        <taxon>Uroviricota</taxon>
        <taxon>Caudoviricetes</taxon>
        <taxon>Autographivirales</taxon>
        <taxon>Autoscriptoviridae</taxon>
        <taxon>Slopekvirinae</taxon>
        <taxon>Drulisvirus</taxon>
        <taxon>Drulisvirus K1PH164C1</taxon>
    </lineage>
</organism>
<keyword evidence="2" id="KW-0255">Endonuclease</keyword>
<proteinExistence type="predicted"/>
<dbReference type="GO" id="GO:0004519">
    <property type="term" value="F:endonuclease activity"/>
    <property type="evidence" value="ECO:0007669"/>
    <property type="project" value="UniProtKB-KW"/>
</dbReference>
<dbReference type="InterPro" id="IPR003615">
    <property type="entry name" value="HNH_nuc"/>
</dbReference>
<evidence type="ECO:0000313" key="3">
    <source>
        <dbReference type="Proteomes" id="UP001497561"/>
    </source>
</evidence>
<dbReference type="SUPFAM" id="SSF54060">
    <property type="entry name" value="His-Me finger endonucleases"/>
    <property type="match status" value="1"/>
</dbReference>
<dbReference type="Pfam" id="PF13392">
    <property type="entry name" value="HNH_3"/>
    <property type="match status" value="1"/>
</dbReference>
<accession>A0AAV1MIT5</accession>